<evidence type="ECO:0000313" key="2">
    <source>
        <dbReference type="EMBL" id="BAY15329.1"/>
    </source>
</evidence>
<dbReference type="Gene3D" id="3.30.160.250">
    <property type="match status" value="1"/>
</dbReference>
<dbReference type="PANTHER" id="PTHR34504">
    <property type="entry name" value="ANTITOXIN HICB"/>
    <property type="match status" value="1"/>
</dbReference>
<dbReference type="Pfam" id="PF15919">
    <property type="entry name" value="HicB_lk_antitox"/>
    <property type="match status" value="1"/>
</dbReference>
<organism evidence="2 3">
    <name type="scientific">Anabaenopsis circularis NIES-21</name>
    <dbReference type="NCBI Taxonomy" id="1085406"/>
    <lineage>
        <taxon>Bacteria</taxon>
        <taxon>Bacillati</taxon>
        <taxon>Cyanobacteriota</taxon>
        <taxon>Cyanophyceae</taxon>
        <taxon>Nostocales</taxon>
        <taxon>Nodulariaceae</taxon>
        <taxon>Anabaenopsis</taxon>
    </lineage>
</organism>
<gene>
    <name evidence="2" type="ORF">NIES21_11450</name>
</gene>
<accession>A0A1Z4GCX6</accession>
<dbReference type="SUPFAM" id="SSF143100">
    <property type="entry name" value="TTHA1013/TTHA0281-like"/>
    <property type="match status" value="1"/>
</dbReference>
<name>A0A1Z4GCX6_9CYAN</name>
<evidence type="ECO:0000313" key="3">
    <source>
        <dbReference type="Proteomes" id="UP000218287"/>
    </source>
</evidence>
<dbReference type="Proteomes" id="UP000218287">
    <property type="component" value="Chromosome"/>
</dbReference>
<feature type="domain" description="HicB-like antitoxin of toxin-antitoxin system" evidence="1">
    <location>
        <begin position="31"/>
        <end position="76"/>
    </location>
</feature>
<sequence length="80" mass="9095">MYLVSASYLFNQYSLLALRHQKIKLKMTREFNVIIERDSDGYFVASVPSLAGCHTPAKSLDELMERIKEAIELCLEVGQA</sequence>
<dbReference type="InterPro" id="IPR035069">
    <property type="entry name" value="TTHA1013/TTHA0281-like"/>
</dbReference>
<proteinExistence type="predicted"/>
<protein>
    <recommendedName>
        <fullName evidence="1">HicB-like antitoxin of toxin-antitoxin system domain-containing protein</fullName>
    </recommendedName>
</protein>
<dbReference type="InterPro" id="IPR051404">
    <property type="entry name" value="TA_system_antitoxin"/>
</dbReference>
<dbReference type="PANTHER" id="PTHR34504:SF2">
    <property type="entry name" value="UPF0150 PROTEIN SSL0259"/>
    <property type="match status" value="1"/>
</dbReference>
<keyword evidence="3" id="KW-1185">Reference proteome</keyword>
<dbReference type="AlphaFoldDB" id="A0A1Z4GCX6"/>
<evidence type="ECO:0000259" key="1">
    <source>
        <dbReference type="Pfam" id="PF15919"/>
    </source>
</evidence>
<reference evidence="2 3" key="1">
    <citation type="submission" date="2017-06" db="EMBL/GenBank/DDBJ databases">
        <title>Genome sequencing of cyanobaciteial culture collection at National Institute for Environmental Studies (NIES).</title>
        <authorList>
            <person name="Hirose Y."/>
            <person name="Shimura Y."/>
            <person name="Fujisawa T."/>
            <person name="Nakamura Y."/>
            <person name="Kawachi M."/>
        </authorList>
    </citation>
    <scope>NUCLEOTIDE SEQUENCE [LARGE SCALE GENOMIC DNA]</scope>
    <source>
        <strain evidence="2 3">NIES-21</strain>
    </source>
</reference>
<dbReference type="InterPro" id="IPR031807">
    <property type="entry name" value="HicB-like"/>
</dbReference>
<dbReference type="EMBL" id="AP018174">
    <property type="protein sequence ID" value="BAY15329.1"/>
    <property type="molecule type" value="Genomic_DNA"/>
</dbReference>